<feature type="compositionally biased region" description="Acidic residues" evidence="1">
    <location>
        <begin position="83"/>
        <end position="93"/>
    </location>
</feature>
<dbReference type="AlphaFoldDB" id="A0AAD5MRI9"/>
<proteinExistence type="predicted"/>
<keyword evidence="4" id="KW-1185">Reference proteome</keyword>
<dbReference type="Proteomes" id="UP001196413">
    <property type="component" value="Unassembled WGS sequence"/>
</dbReference>
<keyword evidence="2" id="KW-0732">Signal</keyword>
<feature type="region of interest" description="Disordered" evidence="1">
    <location>
        <begin position="60"/>
        <end position="103"/>
    </location>
</feature>
<feature type="signal peptide" evidence="2">
    <location>
        <begin position="1"/>
        <end position="19"/>
    </location>
</feature>
<name>A0AAD5MRI9_PARTN</name>
<evidence type="ECO:0000256" key="2">
    <source>
        <dbReference type="SAM" id="SignalP"/>
    </source>
</evidence>
<dbReference type="EMBL" id="JAHQIW010001996">
    <property type="protein sequence ID" value="KAJ1354186.1"/>
    <property type="molecule type" value="Genomic_DNA"/>
</dbReference>
<sequence length="103" mass="11574">MTVWLLLVLTDFLAKLTRTSKSKRVKYSHQDSHVEVASCCENEKNEVTAADDLKAQEIKKEISEQDGGKEDFEGVSGFKMENIDEEEETDAVGDSENKEQSDS</sequence>
<evidence type="ECO:0000256" key="1">
    <source>
        <dbReference type="SAM" id="MobiDB-lite"/>
    </source>
</evidence>
<evidence type="ECO:0000313" key="3">
    <source>
        <dbReference type="EMBL" id="KAJ1354186.1"/>
    </source>
</evidence>
<reference evidence="3" key="1">
    <citation type="submission" date="2021-06" db="EMBL/GenBank/DDBJ databases">
        <title>Parelaphostrongylus tenuis whole genome reference sequence.</title>
        <authorList>
            <person name="Garwood T.J."/>
            <person name="Larsen P.A."/>
            <person name="Fountain-Jones N.M."/>
            <person name="Garbe J.R."/>
            <person name="Macchietto M.G."/>
            <person name="Kania S.A."/>
            <person name="Gerhold R.W."/>
            <person name="Richards J.E."/>
            <person name="Wolf T.M."/>
        </authorList>
    </citation>
    <scope>NUCLEOTIDE SEQUENCE</scope>
    <source>
        <strain evidence="3">MNPRO001-30</strain>
        <tissue evidence="3">Meninges</tissue>
    </source>
</reference>
<protein>
    <submittedName>
        <fullName evidence="3">Uncharacterized protein</fullName>
    </submittedName>
</protein>
<feature type="compositionally biased region" description="Basic and acidic residues" evidence="1">
    <location>
        <begin position="60"/>
        <end position="72"/>
    </location>
</feature>
<evidence type="ECO:0000313" key="4">
    <source>
        <dbReference type="Proteomes" id="UP001196413"/>
    </source>
</evidence>
<comment type="caution">
    <text evidence="3">The sequence shown here is derived from an EMBL/GenBank/DDBJ whole genome shotgun (WGS) entry which is preliminary data.</text>
</comment>
<feature type="chain" id="PRO_5041978571" evidence="2">
    <location>
        <begin position="20"/>
        <end position="103"/>
    </location>
</feature>
<gene>
    <name evidence="3" type="ORF">KIN20_011032</name>
</gene>
<accession>A0AAD5MRI9</accession>
<organism evidence="3 4">
    <name type="scientific">Parelaphostrongylus tenuis</name>
    <name type="common">Meningeal worm</name>
    <dbReference type="NCBI Taxonomy" id="148309"/>
    <lineage>
        <taxon>Eukaryota</taxon>
        <taxon>Metazoa</taxon>
        <taxon>Ecdysozoa</taxon>
        <taxon>Nematoda</taxon>
        <taxon>Chromadorea</taxon>
        <taxon>Rhabditida</taxon>
        <taxon>Rhabditina</taxon>
        <taxon>Rhabditomorpha</taxon>
        <taxon>Strongyloidea</taxon>
        <taxon>Metastrongylidae</taxon>
        <taxon>Parelaphostrongylus</taxon>
    </lineage>
</organism>